<organism evidence="2 3">
    <name type="scientific">Parapedobacter composti</name>
    <dbReference type="NCBI Taxonomy" id="623281"/>
    <lineage>
        <taxon>Bacteria</taxon>
        <taxon>Pseudomonadati</taxon>
        <taxon>Bacteroidota</taxon>
        <taxon>Sphingobacteriia</taxon>
        <taxon>Sphingobacteriales</taxon>
        <taxon>Sphingobacteriaceae</taxon>
        <taxon>Parapedobacter</taxon>
    </lineage>
</organism>
<keyword evidence="1" id="KW-1133">Transmembrane helix</keyword>
<evidence type="ECO:0000313" key="2">
    <source>
        <dbReference type="EMBL" id="SFC64638.1"/>
    </source>
</evidence>
<gene>
    <name evidence="2" type="ORF">SAMN05421747_11746</name>
</gene>
<keyword evidence="1" id="KW-0472">Membrane</keyword>
<keyword evidence="1" id="KW-0812">Transmembrane</keyword>
<sequence length="70" mass="8436">MRFYCKQLQVFQYMNLLSTGPARQGLSLPRVKVNYFRQLFRLIANGQRKFIFYQLLIAIRSMFLSFAKKH</sequence>
<proteinExistence type="predicted"/>
<reference evidence="2 3" key="1">
    <citation type="submission" date="2016-10" db="EMBL/GenBank/DDBJ databases">
        <authorList>
            <person name="de Groot N.N."/>
        </authorList>
    </citation>
    <scope>NUCLEOTIDE SEQUENCE [LARGE SCALE GENOMIC DNA]</scope>
    <source>
        <strain evidence="2 3">DSM 22900</strain>
    </source>
</reference>
<evidence type="ECO:0000256" key="1">
    <source>
        <dbReference type="SAM" id="Phobius"/>
    </source>
</evidence>
<dbReference type="STRING" id="623281.SAMN05421747_11746"/>
<dbReference type="EMBL" id="FOLL01000017">
    <property type="protein sequence ID" value="SFC64638.1"/>
    <property type="molecule type" value="Genomic_DNA"/>
</dbReference>
<accession>A0A1I1L0Y3</accession>
<evidence type="ECO:0000313" key="3">
    <source>
        <dbReference type="Proteomes" id="UP000199577"/>
    </source>
</evidence>
<protein>
    <submittedName>
        <fullName evidence="2">Uncharacterized protein</fullName>
    </submittedName>
</protein>
<dbReference type="Proteomes" id="UP000199577">
    <property type="component" value="Unassembled WGS sequence"/>
</dbReference>
<dbReference type="AlphaFoldDB" id="A0A1I1L0Y3"/>
<feature type="transmembrane region" description="Helical" evidence="1">
    <location>
        <begin position="50"/>
        <end position="67"/>
    </location>
</feature>
<keyword evidence="3" id="KW-1185">Reference proteome</keyword>
<name>A0A1I1L0Y3_9SPHI</name>